<keyword evidence="1" id="KW-0472">Membrane</keyword>
<sequence>MRLRFSVWARTLMASQAARHKMAIAFVGSAIVLVGWMVFLASTLHGRAVVSHWSTVWIGLDTMEALALGTLGILLVRHDHRARTAATVAATLFGMDAWFDVMLSSSGGDLAQALVLAVVFEIPLAAACAGIARQTARWYDV</sequence>
<reference evidence="2 3" key="1">
    <citation type="submission" date="2020-02" db="EMBL/GenBank/DDBJ databases">
        <title>Acidophilic actinobacteria isolated from forest soil.</title>
        <authorList>
            <person name="Golinska P."/>
        </authorList>
    </citation>
    <scope>NUCLEOTIDE SEQUENCE [LARGE SCALE GENOMIC DNA]</scope>
    <source>
        <strain evidence="2 3">NL8</strain>
    </source>
</reference>
<keyword evidence="3" id="KW-1185">Reference proteome</keyword>
<feature type="transmembrane region" description="Helical" evidence="1">
    <location>
        <begin position="111"/>
        <end position="132"/>
    </location>
</feature>
<feature type="transmembrane region" description="Helical" evidence="1">
    <location>
        <begin position="21"/>
        <end position="44"/>
    </location>
</feature>
<evidence type="ECO:0008006" key="4">
    <source>
        <dbReference type="Google" id="ProtNLM"/>
    </source>
</evidence>
<accession>A0ABS5KPD5</accession>
<keyword evidence="1" id="KW-1133">Transmembrane helix</keyword>
<dbReference type="EMBL" id="JAAFYZ010000037">
    <property type="protein sequence ID" value="MBS2547892.1"/>
    <property type="molecule type" value="Genomic_DNA"/>
</dbReference>
<name>A0ABS5KPD5_9ACTN</name>
<protein>
    <recommendedName>
        <fullName evidence="4">Integral membrane protein</fullName>
    </recommendedName>
</protein>
<evidence type="ECO:0000256" key="1">
    <source>
        <dbReference type="SAM" id="Phobius"/>
    </source>
</evidence>
<organism evidence="2 3">
    <name type="scientific">Catenulispora pinistramenti</name>
    <dbReference type="NCBI Taxonomy" id="2705254"/>
    <lineage>
        <taxon>Bacteria</taxon>
        <taxon>Bacillati</taxon>
        <taxon>Actinomycetota</taxon>
        <taxon>Actinomycetes</taxon>
        <taxon>Catenulisporales</taxon>
        <taxon>Catenulisporaceae</taxon>
        <taxon>Catenulispora</taxon>
    </lineage>
</organism>
<comment type="caution">
    <text evidence="2">The sequence shown here is derived from an EMBL/GenBank/DDBJ whole genome shotgun (WGS) entry which is preliminary data.</text>
</comment>
<dbReference type="Proteomes" id="UP000730482">
    <property type="component" value="Unassembled WGS sequence"/>
</dbReference>
<feature type="transmembrane region" description="Helical" evidence="1">
    <location>
        <begin position="56"/>
        <end position="75"/>
    </location>
</feature>
<evidence type="ECO:0000313" key="3">
    <source>
        <dbReference type="Proteomes" id="UP000730482"/>
    </source>
</evidence>
<dbReference type="RefSeq" id="WP_212009472.1">
    <property type="nucleotide sequence ID" value="NZ_JAAFYZ010000037.1"/>
</dbReference>
<keyword evidence="1" id="KW-0812">Transmembrane</keyword>
<proteinExistence type="predicted"/>
<gene>
    <name evidence="2" type="ORF">KGQ19_13550</name>
</gene>
<evidence type="ECO:0000313" key="2">
    <source>
        <dbReference type="EMBL" id="MBS2547892.1"/>
    </source>
</evidence>
<feature type="transmembrane region" description="Helical" evidence="1">
    <location>
        <begin position="82"/>
        <end position="99"/>
    </location>
</feature>